<proteinExistence type="predicted"/>
<protein>
    <submittedName>
        <fullName evidence="1">Uncharacterized protein</fullName>
    </submittedName>
</protein>
<dbReference type="Proteomes" id="UP000036938">
    <property type="component" value="Unassembled WGS sequence"/>
</dbReference>
<dbReference type="EMBL" id="AQQZ01000026">
    <property type="protein sequence ID" value="KNG91856.1"/>
    <property type="molecule type" value="Genomic_DNA"/>
</dbReference>
<keyword evidence="2" id="KW-1185">Reference proteome</keyword>
<comment type="caution">
    <text evidence="1">The sequence shown here is derived from an EMBL/GenBank/DDBJ whole genome shotgun (WGS) entry which is preliminary data.</text>
</comment>
<reference evidence="1 2" key="1">
    <citation type="journal article" date="2015" name="Int. J. Syst. Evol. Microbiol.">
        <title>Aestuariivita atlantica sp. nov., isolated from deep sea sediment of the Atlantic Ocean.</title>
        <authorList>
            <person name="Li G."/>
            <person name="Lai Q."/>
            <person name="Du Y."/>
            <person name="Liu X."/>
            <person name="Sun F."/>
            <person name="Shao Z."/>
        </authorList>
    </citation>
    <scope>NUCLEOTIDE SEQUENCE [LARGE SCALE GENOMIC DNA]</scope>
    <source>
        <strain evidence="1 2">22II-S11-z3</strain>
    </source>
</reference>
<evidence type="ECO:0000313" key="2">
    <source>
        <dbReference type="Proteomes" id="UP000036938"/>
    </source>
</evidence>
<evidence type="ECO:0000313" key="1">
    <source>
        <dbReference type="EMBL" id="KNG91856.1"/>
    </source>
</evidence>
<dbReference type="AlphaFoldDB" id="A0A0L1JJC8"/>
<sequence>MRLKNDFDKQISGLRSLLSQQPLTGQAQKLTRCHALRNCNYHPPILQNDVPIGINAWLLESDLSCCALHGVFK</sequence>
<name>A0A0L1JJC8_9RHOB</name>
<accession>A0A0L1JJC8</accession>
<organism evidence="1 2">
    <name type="scientific">Pseudaestuariivita atlantica</name>
    <dbReference type="NCBI Taxonomy" id="1317121"/>
    <lineage>
        <taxon>Bacteria</taxon>
        <taxon>Pseudomonadati</taxon>
        <taxon>Pseudomonadota</taxon>
        <taxon>Alphaproteobacteria</taxon>
        <taxon>Rhodobacterales</taxon>
        <taxon>Paracoccaceae</taxon>
        <taxon>Pseudaestuariivita</taxon>
    </lineage>
</organism>
<gene>
    <name evidence="1" type="ORF">ATO11_20445</name>
</gene>